<dbReference type="InterPro" id="IPR003439">
    <property type="entry name" value="ABC_transporter-like_ATP-bd"/>
</dbReference>
<dbReference type="SMART" id="SM00382">
    <property type="entry name" value="AAA"/>
    <property type="match status" value="1"/>
</dbReference>
<dbReference type="GO" id="GO:0005886">
    <property type="term" value="C:plasma membrane"/>
    <property type="evidence" value="ECO:0007669"/>
    <property type="project" value="TreeGrafter"/>
</dbReference>
<keyword evidence="5" id="KW-1185">Reference proteome</keyword>
<evidence type="ECO:0000256" key="2">
    <source>
        <dbReference type="ARBA" id="ARBA00022840"/>
    </source>
</evidence>
<dbReference type="PROSITE" id="PS50893">
    <property type="entry name" value="ABC_TRANSPORTER_2"/>
    <property type="match status" value="1"/>
</dbReference>
<evidence type="ECO:0000259" key="3">
    <source>
        <dbReference type="PROSITE" id="PS50893"/>
    </source>
</evidence>
<dbReference type="InterPro" id="IPR015854">
    <property type="entry name" value="ABC_transpr_LolD-like"/>
</dbReference>
<name>A0A0F6TBY6_9CORY</name>
<dbReference type="EMBL" id="CP011311">
    <property type="protein sequence ID" value="AKE39826.1"/>
    <property type="molecule type" value="Genomic_DNA"/>
</dbReference>
<dbReference type="SUPFAM" id="SSF52540">
    <property type="entry name" value="P-loop containing nucleoside triphosphate hydrolases"/>
    <property type="match status" value="1"/>
</dbReference>
<gene>
    <name evidence="4" type="ORF">UL81_09410</name>
</gene>
<proteinExistence type="predicted"/>
<evidence type="ECO:0000313" key="5">
    <source>
        <dbReference type="Proteomes" id="UP000033566"/>
    </source>
</evidence>
<dbReference type="AlphaFoldDB" id="A0A0F6TBY6"/>
<dbReference type="PANTHER" id="PTHR24220">
    <property type="entry name" value="IMPORT ATP-BINDING PROTEIN"/>
    <property type="match status" value="1"/>
</dbReference>
<dbReference type="Pfam" id="PF00005">
    <property type="entry name" value="ABC_tran"/>
    <property type="match status" value="1"/>
</dbReference>
<dbReference type="GO" id="GO:0022857">
    <property type="term" value="F:transmembrane transporter activity"/>
    <property type="evidence" value="ECO:0007669"/>
    <property type="project" value="TreeGrafter"/>
</dbReference>
<organism evidence="4 5">
    <name type="scientific">Corynebacterium camporealensis</name>
    <dbReference type="NCBI Taxonomy" id="161896"/>
    <lineage>
        <taxon>Bacteria</taxon>
        <taxon>Bacillati</taxon>
        <taxon>Actinomycetota</taxon>
        <taxon>Actinomycetes</taxon>
        <taxon>Mycobacteriales</taxon>
        <taxon>Corynebacteriaceae</taxon>
        <taxon>Corynebacterium</taxon>
    </lineage>
</organism>
<dbReference type="HOGENOM" id="CLU_000604_1_22_11"/>
<keyword evidence="2" id="KW-0067">ATP-binding</keyword>
<dbReference type="InterPro" id="IPR017871">
    <property type="entry name" value="ABC_transporter-like_CS"/>
</dbReference>
<dbReference type="PANTHER" id="PTHR24220:SF659">
    <property type="entry name" value="TRANSPORTER, PUTATIVE-RELATED"/>
    <property type="match status" value="1"/>
</dbReference>
<protein>
    <submittedName>
        <fullName evidence="4">ABC-type antimicrobial peptide transport system, ATPase component</fullName>
    </submittedName>
</protein>
<sequence length="199" mass="21485">MEGIDFVAESGEITAITGPSGSGKTTLLRCIMGITQPDRGEIGLNGETYSQRDNESRRKFRLHNIGVVDQASQLLEDLTCAENFQLIAEMSGTNGRDSRHKAEEILGQLGMAKHAKRYPGSLSGGERQRISVACALANNPSLIAADEPTSSLDDESAADVLELFTELAHNFAVPVVIVTHDSRVTCIANRNVRMGKKCI</sequence>
<dbReference type="PROSITE" id="PS00211">
    <property type="entry name" value="ABC_TRANSPORTER_1"/>
    <property type="match status" value="1"/>
</dbReference>
<dbReference type="PATRIC" id="fig|161896.4.peg.1843"/>
<keyword evidence="1" id="KW-0547">Nucleotide-binding</keyword>
<dbReference type="Gene3D" id="3.40.50.300">
    <property type="entry name" value="P-loop containing nucleotide triphosphate hydrolases"/>
    <property type="match status" value="1"/>
</dbReference>
<dbReference type="KEGG" id="ccj:UL81_09410"/>
<dbReference type="InterPro" id="IPR027417">
    <property type="entry name" value="P-loop_NTPase"/>
</dbReference>
<dbReference type="GO" id="GO:0016887">
    <property type="term" value="F:ATP hydrolysis activity"/>
    <property type="evidence" value="ECO:0007669"/>
    <property type="project" value="InterPro"/>
</dbReference>
<dbReference type="GO" id="GO:0005524">
    <property type="term" value="F:ATP binding"/>
    <property type="evidence" value="ECO:0007669"/>
    <property type="project" value="UniProtKB-KW"/>
</dbReference>
<feature type="domain" description="ABC transporter" evidence="3">
    <location>
        <begin position="1"/>
        <end position="199"/>
    </location>
</feature>
<evidence type="ECO:0000256" key="1">
    <source>
        <dbReference type="ARBA" id="ARBA00022741"/>
    </source>
</evidence>
<dbReference type="Proteomes" id="UP000033566">
    <property type="component" value="Chromosome"/>
</dbReference>
<dbReference type="InterPro" id="IPR003593">
    <property type="entry name" value="AAA+_ATPase"/>
</dbReference>
<evidence type="ECO:0000313" key="4">
    <source>
        <dbReference type="EMBL" id="AKE39826.1"/>
    </source>
</evidence>
<accession>A0A0F6TBY6</accession>
<reference evidence="4 5" key="1">
    <citation type="journal article" date="2015" name="Genome Announc.">
        <title>Complete Genome Sequence of Corynebacterium camporealensis DSM 44610, Isolated from the Milk of a Manchega Sheep with Subclinical Mastitis.</title>
        <authorList>
            <person name="Ruckert C."/>
            <person name="Albersmeier A."/>
            <person name="Winkler A."/>
            <person name="Tauch A."/>
        </authorList>
    </citation>
    <scope>NUCLEOTIDE SEQUENCE [LARGE SCALE GENOMIC DNA]</scope>
    <source>
        <strain evidence="4 5">DSM 44610</strain>
    </source>
</reference>